<comment type="caution">
    <text evidence="1">The sequence shown here is derived from an EMBL/GenBank/DDBJ whole genome shotgun (WGS) entry which is preliminary data.</text>
</comment>
<keyword evidence="2" id="KW-1185">Reference proteome</keyword>
<gene>
    <name evidence="1" type="ORF">Tco_1058522</name>
</gene>
<dbReference type="EMBL" id="BQNB010019332">
    <property type="protein sequence ID" value="GJT84180.1"/>
    <property type="molecule type" value="Genomic_DNA"/>
</dbReference>
<organism evidence="1 2">
    <name type="scientific">Tanacetum coccineum</name>
    <dbReference type="NCBI Taxonomy" id="301880"/>
    <lineage>
        <taxon>Eukaryota</taxon>
        <taxon>Viridiplantae</taxon>
        <taxon>Streptophyta</taxon>
        <taxon>Embryophyta</taxon>
        <taxon>Tracheophyta</taxon>
        <taxon>Spermatophyta</taxon>
        <taxon>Magnoliopsida</taxon>
        <taxon>eudicotyledons</taxon>
        <taxon>Gunneridae</taxon>
        <taxon>Pentapetalae</taxon>
        <taxon>asterids</taxon>
        <taxon>campanulids</taxon>
        <taxon>Asterales</taxon>
        <taxon>Asteraceae</taxon>
        <taxon>Asteroideae</taxon>
        <taxon>Anthemideae</taxon>
        <taxon>Anthemidinae</taxon>
        <taxon>Tanacetum</taxon>
    </lineage>
</organism>
<protein>
    <submittedName>
        <fullName evidence="1">Uncharacterized protein</fullName>
    </submittedName>
</protein>
<name>A0ABQ5H9Z2_9ASTR</name>
<proteinExistence type="predicted"/>
<accession>A0ABQ5H9Z2</accession>
<reference evidence="1" key="1">
    <citation type="journal article" date="2022" name="Int. J. Mol. Sci.">
        <title>Draft Genome of Tanacetum Coccineum: Genomic Comparison of Closely Related Tanacetum-Family Plants.</title>
        <authorList>
            <person name="Yamashiro T."/>
            <person name="Shiraishi A."/>
            <person name="Nakayama K."/>
            <person name="Satake H."/>
        </authorList>
    </citation>
    <scope>NUCLEOTIDE SEQUENCE</scope>
</reference>
<dbReference type="Proteomes" id="UP001151760">
    <property type="component" value="Unassembled WGS sequence"/>
</dbReference>
<evidence type="ECO:0000313" key="1">
    <source>
        <dbReference type="EMBL" id="GJT84180.1"/>
    </source>
</evidence>
<sequence length="152" mass="17353">MVSPRSACLRSLCDKHGVPPTKRLFKVAMLDPSPNLLVHGERLEIRDYQLCAIWKNLGYSEWSTPAGLKLARENLQSRVKEEDSITDVENTVFDLEVMDSLCFLFIDQRIFIGMITKFIKFIELNFPVITCGSDIKVCMLKGPVSFVLQLNR</sequence>
<evidence type="ECO:0000313" key="2">
    <source>
        <dbReference type="Proteomes" id="UP001151760"/>
    </source>
</evidence>
<reference evidence="1" key="2">
    <citation type="submission" date="2022-01" db="EMBL/GenBank/DDBJ databases">
        <authorList>
            <person name="Yamashiro T."/>
            <person name="Shiraishi A."/>
            <person name="Satake H."/>
            <person name="Nakayama K."/>
        </authorList>
    </citation>
    <scope>NUCLEOTIDE SEQUENCE</scope>
</reference>